<dbReference type="GO" id="GO:0008270">
    <property type="term" value="F:zinc ion binding"/>
    <property type="evidence" value="ECO:0007669"/>
    <property type="project" value="TreeGrafter"/>
</dbReference>
<dbReference type="GO" id="GO:1900376">
    <property type="term" value="P:regulation of secondary metabolite biosynthetic process"/>
    <property type="evidence" value="ECO:0007669"/>
    <property type="project" value="TreeGrafter"/>
</dbReference>
<dbReference type="GO" id="GO:0003700">
    <property type="term" value="F:DNA-binding transcription factor activity"/>
    <property type="evidence" value="ECO:0007669"/>
    <property type="project" value="InterPro"/>
</dbReference>
<proteinExistence type="predicted"/>
<evidence type="ECO:0000313" key="2">
    <source>
        <dbReference type="Proteomes" id="UP000028501"/>
    </source>
</evidence>
<sequence>MWKERAMEEMKKAGLRLTPQRLKLIEVIEKIGGRHPTLKEVYEEVVKEFPTMSFSTLYSNLLIFRGLGLLDFFTLEGETRVEVNCEPHFNVIEREEIRDFVDEELIGEIERRLGRNVKVVNVFMEDRD</sequence>
<dbReference type="RefSeq" id="WP_010879721.1">
    <property type="nucleotide sequence ID" value="NZ_CP006577.1"/>
</dbReference>
<dbReference type="GO" id="GO:0000976">
    <property type="term" value="F:transcription cis-regulatory region binding"/>
    <property type="evidence" value="ECO:0007669"/>
    <property type="project" value="TreeGrafter"/>
</dbReference>
<dbReference type="Pfam" id="PF01475">
    <property type="entry name" value="FUR"/>
    <property type="match status" value="1"/>
</dbReference>
<dbReference type="AlphaFoldDB" id="A0A075WJ20"/>
<accession>A0A075WJ20</accession>
<dbReference type="SMR" id="A0A075WJ20"/>
<dbReference type="InterPro" id="IPR036390">
    <property type="entry name" value="WH_DNA-bd_sf"/>
</dbReference>
<dbReference type="Gene3D" id="1.10.10.10">
    <property type="entry name" value="Winged helix-like DNA-binding domain superfamily/Winged helix DNA-binding domain"/>
    <property type="match status" value="1"/>
</dbReference>
<organism evidence="1 2">
    <name type="scientific">Archaeoglobus fulgidus DSM 8774</name>
    <dbReference type="NCBI Taxonomy" id="1344584"/>
    <lineage>
        <taxon>Archaea</taxon>
        <taxon>Methanobacteriati</taxon>
        <taxon>Methanobacteriota</taxon>
        <taxon>Archaeoglobi</taxon>
        <taxon>Archaeoglobales</taxon>
        <taxon>Archaeoglobaceae</taxon>
        <taxon>Archaeoglobus</taxon>
    </lineage>
</organism>
<dbReference type="PANTHER" id="PTHR33202">
    <property type="entry name" value="ZINC UPTAKE REGULATION PROTEIN"/>
    <property type="match status" value="1"/>
</dbReference>
<protein>
    <submittedName>
        <fullName evidence="1">Fe2+/Zn2+ uptake regulation protein</fullName>
    </submittedName>
</protein>
<dbReference type="Proteomes" id="UP000028501">
    <property type="component" value="Chromosome"/>
</dbReference>
<dbReference type="SUPFAM" id="SSF46785">
    <property type="entry name" value="Winged helix' DNA-binding domain"/>
    <property type="match status" value="1"/>
</dbReference>
<reference evidence="1 2" key="1">
    <citation type="submission" date="2013-07" db="EMBL/GenBank/DDBJ databases">
        <title>Genome of Archaeoglobus fulgidus.</title>
        <authorList>
            <person name="Fiebig A."/>
            <person name="Birkeland N.-K."/>
        </authorList>
    </citation>
    <scope>NUCLEOTIDE SEQUENCE [LARGE SCALE GENOMIC DNA]</scope>
    <source>
        <strain evidence="1 2">DSM 8774</strain>
    </source>
</reference>
<gene>
    <name evidence="1" type="ORF">AFULGI_00025250</name>
</gene>
<name>A0A075WJ20_ARCFL</name>
<dbReference type="InterPro" id="IPR002481">
    <property type="entry name" value="FUR"/>
</dbReference>
<dbReference type="EMBL" id="CP006577">
    <property type="protein sequence ID" value="AIG99239.1"/>
    <property type="molecule type" value="Genomic_DNA"/>
</dbReference>
<evidence type="ECO:0000313" key="1">
    <source>
        <dbReference type="EMBL" id="AIG99239.1"/>
    </source>
</evidence>
<dbReference type="KEGG" id="afg:AFULGI_00025250"/>
<dbReference type="PANTHER" id="PTHR33202:SF7">
    <property type="entry name" value="FERRIC UPTAKE REGULATION PROTEIN"/>
    <property type="match status" value="1"/>
</dbReference>
<dbReference type="InterPro" id="IPR036388">
    <property type="entry name" value="WH-like_DNA-bd_sf"/>
</dbReference>
<dbReference type="GeneID" id="24795994"/>
<dbReference type="GO" id="GO:0045892">
    <property type="term" value="P:negative regulation of DNA-templated transcription"/>
    <property type="evidence" value="ECO:0007669"/>
    <property type="project" value="TreeGrafter"/>
</dbReference>
<dbReference type="HOGENOM" id="CLU_096072_4_4_2"/>